<proteinExistence type="predicted"/>
<feature type="transmembrane region" description="Helical" evidence="1">
    <location>
        <begin position="6"/>
        <end position="25"/>
    </location>
</feature>
<protein>
    <submittedName>
        <fullName evidence="2">Uncharacterized protein</fullName>
    </submittedName>
</protein>
<name>A0A6J4K183_9ACTN</name>
<organism evidence="2">
    <name type="scientific">uncultured Mycobacteriales bacterium</name>
    <dbReference type="NCBI Taxonomy" id="581187"/>
    <lineage>
        <taxon>Bacteria</taxon>
        <taxon>Bacillati</taxon>
        <taxon>Actinomycetota</taxon>
        <taxon>Actinomycetes</taxon>
        <taxon>Mycobacteriales</taxon>
        <taxon>environmental samples</taxon>
    </lineage>
</organism>
<evidence type="ECO:0000256" key="1">
    <source>
        <dbReference type="SAM" id="Phobius"/>
    </source>
</evidence>
<dbReference type="EMBL" id="CADCTP010000444">
    <property type="protein sequence ID" value="CAA9292969.1"/>
    <property type="molecule type" value="Genomic_DNA"/>
</dbReference>
<feature type="transmembrane region" description="Helical" evidence="1">
    <location>
        <begin position="93"/>
        <end position="111"/>
    </location>
</feature>
<keyword evidence="1" id="KW-1133">Transmembrane helix</keyword>
<evidence type="ECO:0000313" key="2">
    <source>
        <dbReference type="EMBL" id="CAA9292969.1"/>
    </source>
</evidence>
<keyword evidence="1" id="KW-0812">Transmembrane</keyword>
<reference evidence="2" key="1">
    <citation type="submission" date="2020-02" db="EMBL/GenBank/DDBJ databases">
        <authorList>
            <person name="Meier V. D."/>
        </authorList>
    </citation>
    <scope>NUCLEOTIDE SEQUENCE</scope>
    <source>
        <strain evidence="2">AVDCRST_MAG41</strain>
    </source>
</reference>
<accession>A0A6J4K183</accession>
<dbReference type="AlphaFoldDB" id="A0A6J4K183"/>
<sequence length="160" mass="17787">MDEVSVVIVGTVLVGGLAVAIGLTLRRSLAHGVDRDRLEAVNRGLSLRQRWHVNRVVSKGRAVGDPALAGSAVARARYVRTFSGRFDRRGWRWAWYAFAVVQLMIAIPRLLDPGPWTISRVLGVASPLVLAVLLVSLPPMHRSFVRRAERAEQLNLRLHQ</sequence>
<gene>
    <name evidence="2" type="ORF">AVDCRST_MAG41-4581</name>
</gene>
<keyword evidence="1" id="KW-0472">Membrane</keyword>
<feature type="transmembrane region" description="Helical" evidence="1">
    <location>
        <begin position="117"/>
        <end position="137"/>
    </location>
</feature>